<evidence type="ECO:0000313" key="1">
    <source>
        <dbReference type="EMBL" id="CAH1989807.1"/>
    </source>
</evidence>
<accession>A0A9P0L7E4</accession>
<evidence type="ECO:0008006" key="3">
    <source>
        <dbReference type="Google" id="ProtNLM"/>
    </source>
</evidence>
<keyword evidence="2" id="KW-1185">Reference proteome</keyword>
<dbReference type="AlphaFoldDB" id="A0A9P0L7E4"/>
<dbReference type="GO" id="GO:0003676">
    <property type="term" value="F:nucleic acid binding"/>
    <property type="evidence" value="ECO:0007669"/>
    <property type="project" value="InterPro"/>
</dbReference>
<name>A0A9P0L7E4_ACAOB</name>
<dbReference type="OrthoDB" id="10006939at2759"/>
<evidence type="ECO:0000313" key="2">
    <source>
        <dbReference type="Proteomes" id="UP001152888"/>
    </source>
</evidence>
<protein>
    <recommendedName>
        <fullName evidence="3">Tc1-like transposase DDE domain-containing protein</fullName>
    </recommendedName>
</protein>
<gene>
    <name evidence="1" type="ORF">ACAOBT_LOCUS19300</name>
</gene>
<reference evidence="1" key="1">
    <citation type="submission" date="2022-03" db="EMBL/GenBank/DDBJ databases">
        <authorList>
            <person name="Sayadi A."/>
        </authorList>
    </citation>
    <scope>NUCLEOTIDE SEQUENCE</scope>
</reference>
<organism evidence="1 2">
    <name type="scientific">Acanthoscelides obtectus</name>
    <name type="common">Bean weevil</name>
    <name type="synonym">Bruchus obtectus</name>
    <dbReference type="NCBI Taxonomy" id="200917"/>
    <lineage>
        <taxon>Eukaryota</taxon>
        <taxon>Metazoa</taxon>
        <taxon>Ecdysozoa</taxon>
        <taxon>Arthropoda</taxon>
        <taxon>Hexapoda</taxon>
        <taxon>Insecta</taxon>
        <taxon>Pterygota</taxon>
        <taxon>Neoptera</taxon>
        <taxon>Endopterygota</taxon>
        <taxon>Coleoptera</taxon>
        <taxon>Polyphaga</taxon>
        <taxon>Cucujiformia</taxon>
        <taxon>Chrysomeloidea</taxon>
        <taxon>Chrysomelidae</taxon>
        <taxon>Bruchinae</taxon>
        <taxon>Bruchini</taxon>
        <taxon>Acanthoscelides</taxon>
    </lineage>
</organism>
<dbReference type="Gene3D" id="3.30.420.10">
    <property type="entry name" value="Ribonuclease H-like superfamily/Ribonuclease H"/>
    <property type="match status" value="1"/>
</dbReference>
<sequence length="47" mass="5536">MLELILGERLTADNFVRHISKCKWGPSQSPDLNPIEHLWKHVKRQLT</sequence>
<dbReference type="Proteomes" id="UP001152888">
    <property type="component" value="Unassembled WGS sequence"/>
</dbReference>
<proteinExistence type="predicted"/>
<comment type="caution">
    <text evidence="1">The sequence shown here is derived from an EMBL/GenBank/DDBJ whole genome shotgun (WGS) entry which is preliminary data.</text>
</comment>
<dbReference type="EMBL" id="CAKOFQ010007073">
    <property type="protein sequence ID" value="CAH1989807.1"/>
    <property type="molecule type" value="Genomic_DNA"/>
</dbReference>
<dbReference type="InterPro" id="IPR036397">
    <property type="entry name" value="RNaseH_sf"/>
</dbReference>